<accession>A0AAV4CA39</accession>
<evidence type="ECO:0000313" key="2">
    <source>
        <dbReference type="Proteomes" id="UP000735302"/>
    </source>
</evidence>
<protein>
    <submittedName>
        <fullName evidence="1">Uncharacterized protein</fullName>
    </submittedName>
</protein>
<feature type="non-terminal residue" evidence="1">
    <location>
        <position position="244"/>
    </location>
</feature>
<keyword evidence="2" id="KW-1185">Reference proteome</keyword>
<dbReference type="AlphaFoldDB" id="A0AAV4CA39"/>
<gene>
    <name evidence="1" type="ORF">PoB_005492700</name>
</gene>
<organism evidence="1 2">
    <name type="scientific">Plakobranchus ocellatus</name>
    <dbReference type="NCBI Taxonomy" id="259542"/>
    <lineage>
        <taxon>Eukaryota</taxon>
        <taxon>Metazoa</taxon>
        <taxon>Spiralia</taxon>
        <taxon>Lophotrochozoa</taxon>
        <taxon>Mollusca</taxon>
        <taxon>Gastropoda</taxon>
        <taxon>Heterobranchia</taxon>
        <taxon>Euthyneura</taxon>
        <taxon>Panpulmonata</taxon>
        <taxon>Sacoglossa</taxon>
        <taxon>Placobranchoidea</taxon>
        <taxon>Plakobranchidae</taxon>
        <taxon>Plakobranchus</taxon>
    </lineage>
</organism>
<dbReference type="EMBL" id="BLXT01006037">
    <property type="protein sequence ID" value="GFO28422.1"/>
    <property type="molecule type" value="Genomic_DNA"/>
</dbReference>
<dbReference type="Proteomes" id="UP000735302">
    <property type="component" value="Unassembled WGS sequence"/>
</dbReference>
<proteinExistence type="predicted"/>
<evidence type="ECO:0000313" key="1">
    <source>
        <dbReference type="EMBL" id="GFO28422.1"/>
    </source>
</evidence>
<name>A0AAV4CA39_9GAST</name>
<reference evidence="1 2" key="1">
    <citation type="journal article" date="2021" name="Elife">
        <title>Chloroplast acquisition without the gene transfer in kleptoplastic sea slugs, Plakobranchus ocellatus.</title>
        <authorList>
            <person name="Maeda T."/>
            <person name="Takahashi S."/>
            <person name="Yoshida T."/>
            <person name="Shimamura S."/>
            <person name="Takaki Y."/>
            <person name="Nagai Y."/>
            <person name="Toyoda A."/>
            <person name="Suzuki Y."/>
            <person name="Arimoto A."/>
            <person name="Ishii H."/>
            <person name="Satoh N."/>
            <person name="Nishiyama T."/>
            <person name="Hasebe M."/>
            <person name="Maruyama T."/>
            <person name="Minagawa J."/>
            <person name="Obokata J."/>
            <person name="Shigenobu S."/>
        </authorList>
    </citation>
    <scope>NUCLEOTIDE SEQUENCE [LARGE SCALE GENOMIC DNA]</scope>
</reference>
<sequence>MDRNERFIIADPVEIKTLASKDSLGFLFEGDQDFRNRCPESSGSRTSQLNTQFHSCYRSHLDRANRLQNESKARRYRVVPDQIICDSRVPIRLEADISGVRSAEQCRTNEDTATLGRPLLGQRTRICSSMILLNLKPALYICSTVVKNMLEVLIPTKRHIRKSLVLFPLALLLLLTTSPSSCGAQSNPVPPSGSLEVATNSSPSVSYSVQKRQFPDVLHLGLLLPFDENYEFNLKRVEPAVEIA</sequence>
<comment type="caution">
    <text evidence="1">The sequence shown here is derived from an EMBL/GenBank/DDBJ whole genome shotgun (WGS) entry which is preliminary data.</text>
</comment>